<organism evidence="1 2">
    <name type="scientific">Nocardiopsis tropica</name>
    <dbReference type="NCBI Taxonomy" id="109330"/>
    <lineage>
        <taxon>Bacteria</taxon>
        <taxon>Bacillati</taxon>
        <taxon>Actinomycetota</taxon>
        <taxon>Actinomycetes</taxon>
        <taxon>Streptosporangiales</taxon>
        <taxon>Nocardiopsidaceae</taxon>
        <taxon>Nocardiopsis</taxon>
    </lineage>
</organism>
<dbReference type="EMBL" id="JAUUCC010000013">
    <property type="protein sequence ID" value="MEE2050306.1"/>
    <property type="molecule type" value="Genomic_DNA"/>
</dbReference>
<accession>A0ABU7KLX7</accession>
<proteinExistence type="predicted"/>
<comment type="caution">
    <text evidence="1">The sequence shown here is derived from an EMBL/GenBank/DDBJ whole genome shotgun (WGS) entry which is preliminary data.</text>
</comment>
<evidence type="ECO:0000313" key="1">
    <source>
        <dbReference type="EMBL" id="MEE2050306.1"/>
    </source>
</evidence>
<protein>
    <submittedName>
        <fullName evidence="1">Minor capsid protein</fullName>
    </submittedName>
</protein>
<dbReference type="Pfam" id="PF12691">
    <property type="entry name" value="Phage_tail_terminator_6"/>
    <property type="match status" value="1"/>
</dbReference>
<dbReference type="InterPro" id="IPR024411">
    <property type="entry name" value="Tail_terminator_phage"/>
</dbReference>
<gene>
    <name evidence="1" type="ORF">Q8A49_07340</name>
</gene>
<sequence length="144" mass="15298">MTLTEELCLLLHELGVGTYDPTGPGGTIYGTTLPDAPDTALAVALYGTGADASAAEPVDAVRIQLRARGTREDSRTGERLAQAAYDALNGLGYRRLTPGGTWLQLAYAHGGSPGYIGRDQNARHEWTANLTLELERPTAARPGY</sequence>
<name>A0ABU7KLX7_9ACTN</name>
<evidence type="ECO:0000313" key="2">
    <source>
        <dbReference type="Proteomes" id="UP001348641"/>
    </source>
</evidence>
<reference evidence="1 2" key="1">
    <citation type="submission" date="2023-07" db="EMBL/GenBank/DDBJ databases">
        <authorList>
            <person name="Girao M."/>
            <person name="Carvalho M.F."/>
        </authorList>
    </citation>
    <scope>NUCLEOTIDE SEQUENCE [LARGE SCALE GENOMIC DNA]</scope>
    <source>
        <strain evidence="1 2">66/93</strain>
    </source>
</reference>
<dbReference type="RefSeq" id="WP_330157531.1">
    <property type="nucleotide sequence ID" value="NZ_BAAAJA010000059.1"/>
</dbReference>
<dbReference type="Proteomes" id="UP001348641">
    <property type="component" value="Unassembled WGS sequence"/>
</dbReference>